<name>A0A8C3J2H7_9CHAR</name>
<comment type="subcellular location">
    <subcellularLocation>
        <location evidence="1">Membrane</location>
        <topology evidence="1">Single-pass type I membrane protein</topology>
    </subcellularLocation>
</comment>
<keyword evidence="7" id="KW-0675">Receptor</keyword>
<dbReference type="InterPro" id="IPR003961">
    <property type="entry name" value="FN3_dom"/>
</dbReference>
<dbReference type="AlphaFoldDB" id="A0A8C3J2H7"/>
<evidence type="ECO:0000256" key="2">
    <source>
        <dbReference type="ARBA" id="ARBA00022692"/>
    </source>
</evidence>
<feature type="compositionally biased region" description="Basic and acidic residues" evidence="9">
    <location>
        <begin position="434"/>
        <end position="443"/>
    </location>
</feature>
<dbReference type="PANTHER" id="PTHR23037">
    <property type="entry name" value="CYTOKINE RECEPTOR"/>
    <property type="match status" value="1"/>
</dbReference>
<dbReference type="PROSITE" id="PS01355">
    <property type="entry name" value="HEMATOPO_REC_S_F1"/>
    <property type="match status" value="1"/>
</dbReference>
<dbReference type="PROSITE" id="PS50853">
    <property type="entry name" value="FN3"/>
    <property type="match status" value="1"/>
</dbReference>
<feature type="region of interest" description="Disordered" evidence="9">
    <location>
        <begin position="426"/>
        <end position="452"/>
    </location>
</feature>
<keyword evidence="3" id="KW-0732">Signal</keyword>
<reference evidence="11" key="1">
    <citation type="submission" date="2025-08" db="UniProtKB">
        <authorList>
            <consortium name="Ensembl"/>
        </authorList>
    </citation>
    <scope>IDENTIFICATION</scope>
</reference>
<dbReference type="InterPro" id="IPR036116">
    <property type="entry name" value="FN3_sf"/>
</dbReference>
<dbReference type="GO" id="GO:0004896">
    <property type="term" value="F:cytokine receptor activity"/>
    <property type="evidence" value="ECO:0007669"/>
    <property type="project" value="InterPro"/>
</dbReference>
<reference evidence="11" key="2">
    <citation type="submission" date="2025-09" db="UniProtKB">
        <authorList>
            <consortium name="Ensembl"/>
        </authorList>
    </citation>
    <scope>IDENTIFICATION</scope>
</reference>
<evidence type="ECO:0000313" key="11">
    <source>
        <dbReference type="Ensembl" id="ENSCPGP00000001107.1"/>
    </source>
</evidence>
<dbReference type="Gene3D" id="2.60.40.10">
    <property type="entry name" value="Immunoglobulins"/>
    <property type="match status" value="2"/>
</dbReference>
<keyword evidence="8" id="KW-0325">Glycoprotein</keyword>
<keyword evidence="4" id="KW-1133">Transmembrane helix</keyword>
<feature type="domain" description="Fibronectin type-III" evidence="10">
    <location>
        <begin position="123"/>
        <end position="220"/>
    </location>
</feature>
<dbReference type="PANTHER" id="PTHR23037:SF35">
    <property type="entry name" value="FIBRONECTIN TYPE-III DOMAIN-CONTAINING PROTEIN"/>
    <property type="match status" value="1"/>
</dbReference>
<accession>A0A8C3J2H7</accession>
<dbReference type="SUPFAM" id="SSF49265">
    <property type="entry name" value="Fibronectin type III"/>
    <property type="match status" value="2"/>
</dbReference>
<dbReference type="Proteomes" id="UP000694419">
    <property type="component" value="Unplaced"/>
</dbReference>
<evidence type="ECO:0000256" key="1">
    <source>
        <dbReference type="ARBA" id="ARBA00004479"/>
    </source>
</evidence>
<dbReference type="InterPro" id="IPR003531">
    <property type="entry name" value="Hempt_rcpt_S_F1_CS"/>
</dbReference>
<dbReference type="Ensembl" id="ENSCPGT00000001235.1">
    <property type="protein sequence ID" value="ENSCPGP00000001107.1"/>
    <property type="gene ID" value="ENSCPGG00000000873.1"/>
</dbReference>
<evidence type="ECO:0000256" key="7">
    <source>
        <dbReference type="ARBA" id="ARBA00023170"/>
    </source>
</evidence>
<evidence type="ECO:0000256" key="5">
    <source>
        <dbReference type="ARBA" id="ARBA00023136"/>
    </source>
</evidence>
<dbReference type="GO" id="GO:0009897">
    <property type="term" value="C:external side of plasma membrane"/>
    <property type="evidence" value="ECO:0007669"/>
    <property type="project" value="TreeGrafter"/>
</dbReference>
<keyword evidence="12" id="KW-1185">Reference proteome</keyword>
<evidence type="ECO:0000256" key="3">
    <source>
        <dbReference type="ARBA" id="ARBA00022729"/>
    </source>
</evidence>
<proteinExistence type="predicted"/>
<evidence type="ECO:0000256" key="8">
    <source>
        <dbReference type="ARBA" id="ARBA00023180"/>
    </source>
</evidence>
<protein>
    <submittedName>
        <fullName evidence="11">Interleukin 23 receptor</fullName>
    </submittedName>
</protein>
<evidence type="ECO:0000259" key="10">
    <source>
        <dbReference type="PROSITE" id="PS50853"/>
    </source>
</evidence>
<evidence type="ECO:0000256" key="4">
    <source>
        <dbReference type="ARBA" id="ARBA00022989"/>
    </source>
</evidence>
<evidence type="ECO:0000313" key="12">
    <source>
        <dbReference type="Proteomes" id="UP000694419"/>
    </source>
</evidence>
<evidence type="ECO:0000256" key="6">
    <source>
        <dbReference type="ARBA" id="ARBA00023157"/>
    </source>
</evidence>
<keyword evidence="6" id="KW-1015">Disulfide bond</keyword>
<keyword evidence="5" id="KW-0472">Membrane</keyword>
<keyword evidence="2" id="KW-0812">Transmembrane</keyword>
<organism evidence="11 12">
    <name type="scientific">Calidris pygmaea</name>
    <name type="common">Spoon-billed sandpiper</name>
    <dbReference type="NCBI Taxonomy" id="425635"/>
    <lineage>
        <taxon>Eukaryota</taxon>
        <taxon>Metazoa</taxon>
        <taxon>Chordata</taxon>
        <taxon>Craniata</taxon>
        <taxon>Vertebrata</taxon>
        <taxon>Euteleostomi</taxon>
        <taxon>Archelosauria</taxon>
        <taxon>Archosauria</taxon>
        <taxon>Dinosauria</taxon>
        <taxon>Saurischia</taxon>
        <taxon>Theropoda</taxon>
        <taxon>Coelurosauria</taxon>
        <taxon>Aves</taxon>
        <taxon>Neognathae</taxon>
        <taxon>Neoaves</taxon>
        <taxon>Charadriiformes</taxon>
        <taxon>Scolopacidae</taxon>
        <taxon>Calidris</taxon>
    </lineage>
</organism>
<sequence>SGEPTPRVVTLRALFLTFNWNFLIFNCSGHVWIEPAPVVPMGSNISINCFSTLGCSRAKLFILLNYNRLEGPLRPLNSSAVQLRLPDFRMPLGTILCLAQCPNSQETSLVCGTDVLAGYPPDPPSNLSCTIGEGSGRLACTWDAGRPTHLSTHYTLHLRSMGMAADAEDEEEEEVFPVDSPVLLSTLRGGNHYWAWVQANNTLGTARSATQLVPALPLVAGAETMEVRPPVTTVRWRRQTLLENLHCEERHKATGAPEWHVEVWDSTGQDGPLSRHNLQSDTQYVFQVRCRLSPTNSPWSSWSTPFLYTTPEAGEPRCIFFPTQPIGSLRCFMGTWVLAGQAKGSQQHACDGHTLCLLLPGENFTQHELIKWTNILGFILSFCNVVKSLQEKSHFTSNSFHEPFLDTSDPTLTEIEEVPAHEEYKNVATRRKPSREVPEDGERPGNTVPTSIMAPVQISDYKPQVSDGNQLGYVAANFYQPQPPIDLPEPETNIFFRDYTSPIAHLWDGEGGGHQVCLLEKINLILNTSRSGQSQAFSSAQGGHGSLLENPWGHALASDVQEQTLVPDELVSCLRAMNRESGDGNACFPQKSHHTRV</sequence>
<evidence type="ECO:0000256" key="9">
    <source>
        <dbReference type="SAM" id="MobiDB-lite"/>
    </source>
</evidence>
<dbReference type="InterPro" id="IPR013783">
    <property type="entry name" value="Ig-like_fold"/>
</dbReference>